<dbReference type="SUPFAM" id="SSF101898">
    <property type="entry name" value="NHL repeat"/>
    <property type="match status" value="1"/>
</dbReference>
<dbReference type="EMBL" id="MVGC01000018">
    <property type="protein sequence ID" value="RJE26640.1"/>
    <property type="molecule type" value="Genomic_DNA"/>
</dbReference>
<evidence type="ECO:0000313" key="7">
    <source>
        <dbReference type="Proteomes" id="UP000266188"/>
    </source>
</evidence>
<proteinExistence type="predicted"/>
<gene>
    <name evidence="6" type="ORF">PHISCL_01054</name>
</gene>
<evidence type="ECO:0000259" key="4">
    <source>
        <dbReference type="Pfam" id="PF20842"/>
    </source>
</evidence>
<comment type="caution">
    <text evidence="6">The sequence shown here is derived from an EMBL/GenBank/DDBJ whole genome shotgun (WGS) entry which is preliminary data.</text>
</comment>
<dbReference type="Pfam" id="PF20843">
    <property type="entry name" value="Rax2_3"/>
    <property type="match status" value="1"/>
</dbReference>
<keyword evidence="7" id="KW-1185">Reference proteome</keyword>
<protein>
    <submittedName>
        <fullName evidence="6">Cellular morphogenesis protein</fullName>
    </submittedName>
</protein>
<feature type="signal peptide" evidence="2">
    <location>
        <begin position="1"/>
        <end position="32"/>
    </location>
</feature>
<evidence type="ECO:0000256" key="2">
    <source>
        <dbReference type="SAM" id="SignalP"/>
    </source>
</evidence>
<evidence type="ECO:0000256" key="1">
    <source>
        <dbReference type="SAM" id="Phobius"/>
    </source>
</evidence>
<feature type="transmembrane region" description="Helical" evidence="1">
    <location>
        <begin position="1144"/>
        <end position="1167"/>
    </location>
</feature>
<dbReference type="InterPro" id="IPR024982">
    <property type="entry name" value="Rax2-like_C"/>
</dbReference>
<dbReference type="PANTHER" id="PTHR31778">
    <property type="entry name" value="BUD SITE SELECTION PROTEIN RAX2"/>
    <property type="match status" value="1"/>
</dbReference>
<reference evidence="7" key="1">
    <citation type="submission" date="2017-02" db="EMBL/GenBank/DDBJ databases">
        <authorList>
            <person name="Tafer H."/>
            <person name="Lopandic K."/>
        </authorList>
    </citation>
    <scope>NUCLEOTIDE SEQUENCE [LARGE SCALE GENOMIC DNA]</scope>
    <source>
        <strain evidence="7">CBS 366.77</strain>
    </source>
</reference>
<name>A0A3A2ZV90_9EURO</name>
<keyword evidence="1" id="KW-1133">Transmembrane helix</keyword>
<feature type="chain" id="PRO_5017476190" evidence="2">
    <location>
        <begin position="33"/>
        <end position="1214"/>
    </location>
</feature>
<keyword evidence="1" id="KW-0472">Membrane</keyword>
<dbReference type="SUPFAM" id="SSF50965">
    <property type="entry name" value="Galactose oxidase, central domain"/>
    <property type="match status" value="1"/>
</dbReference>
<dbReference type="STRING" id="2070753.A0A3A2ZV90"/>
<dbReference type="InterPro" id="IPR048266">
    <property type="entry name" value="Rax2-like_second"/>
</dbReference>
<dbReference type="InterPro" id="IPR011043">
    <property type="entry name" value="Gal_Oxase/kelch_b-propeller"/>
</dbReference>
<accession>A0A3A2ZV90</accession>
<dbReference type="Pfam" id="PF20842">
    <property type="entry name" value="Rax2_2"/>
    <property type="match status" value="1"/>
</dbReference>
<dbReference type="AlphaFoldDB" id="A0A3A2ZV90"/>
<feature type="domain" description="Rax2-like second" evidence="4">
    <location>
        <begin position="230"/>
        <end position="378"/>
    </location>
</feature>
<feature type="domain" description="Rax2-like third" evidence="5">
    <location>
        <begin position="389"/>
        <end position="542"/>
    </location>
</feature>
<evidence type="ECO:0000259" key="5">
    <source>
        <dbReference type="Pfam" id="PF20843"/>
    </source>
</evidence>
<dbReference type="GO" id="GO:1902929">
    <property type="term" value="C:plasma membrane of growing cell tip"/>
    <property type="evidence" value="ECO:0007669"/>
    <property type="project" value="TreeGrafter"/>
</dbReference>
<dbReference type="InterPro" id="IPR048265">
    <property type="entry name" value="Rax2-like_third"/>
</dbReference>
<dbReference type="PANTHER" id="PTHR31778:SF2">
    <property type="entry name" value="BUD SITE SELECTION PROTEIN RAX2"/>
    <property type="match status" value="1"/>
</dbReference>
<keyword evidence="1" id="KW-0812">Transmembrane</keyword>
<dbReference type="Proteomes" id="UP000266188">
    <property type="component" value="Unassembled WGS sequence"/>
</dbReference>
<dbReference type="OrthoDB" id="2503993at2759"/>
<evidence type="ECO:0000259" key="3">
    <source>
        <dbReference type="Pfam" id="PF12768"/>
    </source>
</evidence>
<sequence length="1214" mass="129823">MRPSSLFGPAAAGFSVLHFWSWLSVFQPTVNGISFNPVSLPDLDLSSLGRVVFTGNFDAVSLYSYEEQSENNVVHNDAQSLSTSLPNGLFATLSKSDGQLHAMCPFIKKDGSFSGIFVGGNFTSLGGVEAHGIAKFNPNTTKVTALPGLSGSVLTLLCDKDTNSVYVGGDLKLKGNNTNAAVWHDGEGWKSLPFQGFNGPVTSIVKDDNGHVIFGGSFDNLGDKKASRKGEQVVNLQTAKVTSDAESSKDVYRDPHNIICQTSGEDAEGKTWLLADNSPGFWRADMDFPYTPTKLRLYNTHLDGRGTKNFLFRALPDNGIMNFTYTDPDSGDDVNCDASCPLSDSKKEKYRDFHFVNNVGMHGFMLEIQDWYGDGAGLNGIELFQNKTFAYAINDFNEPSCANLETPSRSKQTGSWTKSQSGYLTTKVTDANAKDSSVVFEPDLRQSGNYSVKVYTPGCVGDGTCDSRGIVNVKATLTSDSDEDGPIETSIHQTNYYDKYDTIYSGYVDASGSSFRPRVTLTPKPGQGDFTVVAWRVGFDLISSDGSGSGELNGLYDYDPSSKRAEKDSTGSAIAKALHGMRRSSVRSLTSHDQVVYAGGKFSNKDIHNVMYIEDGNATAMPEGGLNGEVFSMSKSDGFLYIGGNFTNTPNGGNGDLKHIAAYSFGSKDWSALGGGLNGPVKTVFSLPLNVSRDINESVVAVSGDFDQVQAFDNYPAIPVSGFAVWVPSRKNWLQNLNVTQMQFAGQLSGFATVGDTTILGGSLISDGIATGDAVSLLYSDGLSLDPLLRKVDRSSGSTGTFTGIYDTNSGRNLTIIGGHFSATTSKGNTLENLVIHDGKDDSLSGLGKGVDSNSTFLAFAVAGDTLYAGGNVTGKVDKSTLSGFVAYDLNSGDFVENQPPPLNGDSVSVNSISKRPGSSEVYFGGNFEDAGALPCPSVCYYDTSDGNWNRPGVSITGTVLALEWASDKDLYAVGDLKVEGNETVVATYNTKKQIWKSFEGASKSEIPGKVTAFSPASTDLSQFWLAGDSTNGSSFLLNYDGSKFQSAGNIFGDGTSIRGLEALTLSKDHEHSAYLDKDLILLVTGQLVVPDFGNASAALFNGTALTPFILSSSYNGDPGSMSRIITEHKNPYSRESNHHSNGIVVLISFCLALGCVFLIVIAGVILNKIQRHRQGYVQAPQGTGTDRPTTMQRVPPEYLFNSLRQPNPGAPTI</sequence>
<organism evidence="6 7">
    <name type="scientific">Aspergillus sclerotialis</name>
    <dbReference type="NCBI Taxonomy" id="2070753"/>
    <lineage>
        <taxon>Eukaryota</taxon>
        <taxon>Fungi</taxon>
        <taxon>Dikarya</taxon>
        <taxon>Ascomycota</taxon>
        <taxon>Pezizomycotina</taxon>
        <taxon>Eurotiomycetes</taxon>
        <taxon>Eurotiomycetidae</taxon>
        <taxon>Eurotiales</taxon>
        <taxon>Aspergillaceae</taxon>
        <taxon>Aspergillus</taxon>
        <taxon>Aspergillus subgen. Polypaecilum</taxon>
    </lineage>
</organism>
<dbReference type="Pfam" id="PF12768">
    <property type="entry name" value="Rax2"/>
    <property type="match status" value="1"/>
</dbReference>
<evidence type="ECO:0000313" key="6">
    <source>
        <dbReference type="EMBL" id="RJE26640.1"/>
    </source>
</evidence>
<feature type="domain" description="Rax2-like C-terminal" evidence="3">
    <location>
        <begin position="885"/>
        <end position="1135"/>
    </location>
</feature>
<keyword evidence="2" id="KW-0732">Signal</keyword>